<evidence type="ECO:0000313" key="3">
    <source>
        <dbReference type="EMBL" id="TYO96753.1"/>
    </source>
</evidence>
<dbReference type="Gene3D" id="3.40.50.410">
    <property type="entry name" value="von Willebrand factor, type A domain"/>
    <property type="match status" value="1"/>
</dbReference>
<dbReference type="PANTHER" id="PTHR41248">
    <property type="entry name" value="NORD PROTEIN"/>
    <property type="match status" value="1"/>
</dbReference>
<dbReference type="PANTHER" id="PTHR41248:SF1">
    <property type="entry name" value="NORD PROTEIN"/>
    <property type="match status" value="1"/>
</dbReference>
<feature type="compositionally biased region" description="Basic and acidic residues" evidence="1">
    <location>
        <begin position="243"/>
        <end position="263"/>
    </location>
</feature>
<proteinExistence type="predicted"/>
<dbReference type="GO" id="GO:0009236">
    <property type="term" value="P:cobalamin biosynthetic process"/>
    <property type="evidence" value="ECO:0007669"/>
    <property type="project" value="InterPro"/>
</dbReference>
<dbReference type="InterPro" id="IPR036465">
    <property type="entry name" value="vWFA_dom_sf"/>
</dbReference>
<organism evidence="3 4">
    <name type="scientific">Geothermobacter ehrlichii</name>
    <dbReference type="NCBI Taxonomy" id="213224"/>
    <lineage>
        <taxon>Bacteria</taxon>
        <taxon>Pseudomonadati</taxon>
        <taxon>Thermodesulfobacteriota</taxon>
        <taxon>Desulfuromonadia</taxon>
        <taxon>Desulfuromonadales</taxon>
        <taxon>Geothermobacteraceae</taxon>
        <taxon>Geothermobacter</taxon>
    </lineage>
</organism>
<evidence type="ECO:0000313" key="4">
    <source>
        <dbReference type="Proteomes" id="UP000324159"/>
    </source>
</evidence>
<dbReference type="OrthoDB" id="5429046at2"/>
<dbReference type="Pfam" id="PF06213">
    <property type="entry name" value="CobT"/>
    <property type="match status" value="1"/>
</dbReference>
<feature type="domain" description="VWFA" evidence="2">
    <location>
        <begin position="421"/>
        <end position="586"/>
    </location>
</feature>
<comment type="caution">
    <text evidence="3">The sequence shown here is derived from an EMBL/GenBank/DDBJ whole genome shotgun (WGS) entry which is preliminary data.</text>
</comment>
<dbReference type="CDD" id="cd00198">
    <property type="entry name" value="vWFA"/>
    <property type="match status" value="1"/>
</dbReference>
<sequence>MNVASTLPVVAKAMGDKMGVRVVIGGGMARTDGDTIYLPTLPENDGEALLLARGFLDHEAGHVRMTDFSVDKGADPLLANLTNIIEDIRIEKGMGQLYPGCAVNLRNLANHLAAKGAFDFNPGEPDKLFLGWVVSRCRSRILRQEGLVPVFERTNQLLEPVIGPELLGKVARLLDGVGELLSTSDAHALARRILDLLRQEQQQDEPSGKSDESPSSDRQDQHPAENSPSDMDGENGEDAGQPDNRDRSSDGAETKDREKDSLSGERNGSPDGNQEQGNESVSDADTEAHSAGAESRQKRQDFLDQILNPSNTEEYGNIGEIVASELESRSEATSQETSCMVYAGDGDPEDYLDRPVDLHDVRRKTSALRARLGCLVQASRLKRSCAGRSGRRIDHRVLSRLPVGDTRIFRRQEEKTAVNTAVIILLDRSGSMAKRIALAADITLAVADAMNTIPGVAVATAAFPAAGHSVVVMTPFGMSPARTARNYGLSAVGGTPLHEALGWAAVQFATRQETRKVLLVVTDGQPNHTTLTRDYLKRLDAQGIELMALGISDGGACGRFFQNHRTINDITGLPNALFGMLQEALI</sequence>
<dbReference type="RefSeq" id="WP_148896597.1">
    <property type="nucleotide sequence ID" value="NZ_VNIB01000012.1"/>
</dbReference>
<feature type="compositionally biased region" description="Polar residues" evidence="1">
    <location>
        <begin position="264"/>
        <end position="283"/>
    </location>
</feature>
<evidence type="ECO:0000259" key="2">
    <source>
        <dbReference type="PROSITE" id="PS50234"/>
    </source>
</evidence>
<feature type="compositionally biased region" description="Basic and acidic residues" evidence="1">
    <location>
        <begin position="206"/>
        <end position="223"/>
    </location>
</feature>
<reference evidence="3 4" key="1">
    <citation type="submission" date="2019-07" db="EMBL/GenBank/DDBJ databases">
        <title>Genomic Encyclopedia of Type Strains, Phase IV (KMG-IV): sequencing the most valuable type-strain genomes for metagenomic binning, comparative biology and taxonomic classification.</title>
        <authorList>
            <person name="Goeker M."/>
        </authorList>
    </citation>
    <scope>NUCLEOTIDE SEQUENCE [LARGE SCALE GENOMIC DNA]</scope>
    <source>
        <strain evidence="3 4">SS015</strain>
    </source>
</reference>
<dbReference type="SUPFAM" id="SSF53300">
    <property type="entry name" value="vWA-like"/>
    <property type="match status" value="1"/>
</dbReference>
<dbReference type="SMART" id="SM00327">
    <property type="entry name" value="VWA"/>
    <property type="match status" value="1"/>
</dbReference>
<evidence type="ECO:0000256" key="1">
    <source>
        <dbReference type="SAM" id="MobiDB-lite"/>
    </source>
</evidence>
<dbReference type="InterPro" id="IPR006538">
    <property type="entry name" value="CobT"/>
</dbReference>
<dbReference type="InterPro" id="IPR002035">
    <property type="entry name" value="VWF_A"/>
</dbReference>
<dbReference type="Proteomes" id="UP000324159">
    <property type="component" value="Unassembled WGS sequence"/>
</dbReference>
<dbReference type="PROSITE" id="PS50234">
    <property type="entry name" value="VWFA"/>
    <property type="match status" value="1"/>
</dbReference>
<accession>A0A5D3WKC6</accession>
<dbReference type="EMBL" id="VNIB01000012">
    <property type="protein sequence ID" value="TYO96753.1"/>
    <property type="molecule type" value="Genomic_DNA"/>
</dbReference>
<name>A0A5D3WKC6_9BACT</name>
<dbReference type="AlphaFoldDB" id="A0A5D3WKC6"/>
<protein>
    <submittedName>
        <fullName evidence="3">von Willebrand factor type A domain-containing protein</fullName>
    </submittedName>
</protein>
<keyword evidence="4" id="KW-1185">Reference proteome</keyword>
<dbReference type="InterPro" id="IPR051928">
    <property type="entry name" value="NorD/CobT"/>
</dbReference>
<dbReference type="Pfam" id="PF00092">
    <property type="entry name" value="VWA"/>
    <property type="match status" value="1"/>
</dbReference>
<gene>
    <name evidence="3" type="ORF">EDC39_11241</name>
</gene>
<feature type="region of interest" description="Disordered" evidence="1">
    <location>
        <begin position="199"/>
        <end position="299"/>
    </location>
</feature>